<evidence type="ECO:0000313" key="2">
    <source>
        <dbReference type="Proteomes" id="UP001184853"/>
    </source>
</evidence>
<proteinExistence type="predicted"/>
<organism evidence="1 2">
    <name type="scientific">Chryseobacterium geocarposphaerae</name>
    <dbReference type="NCBI Taxonomy" id="1416776"/>
    <lineage>
        <taxon>Bacteria</taxon>
        <taxon>Pseudomonadati</taxon>
        <taxon>Bacteroidota</taxon>
        <taxon>Flavobacteriia</taxon>
        <taxon>Flavobacteriales</taxon>
        <taxon>Weeksellaceae</taxon>
        <taxon>Chryseobacterium group</taxon>
        <taxon>Chryseobacterium</taxon>
    </lineage>
</organism>
<comment type="caution">
    <text evidence="1">The sequence shown here is derived from an EMBL/GenBank/DDBJ whole genome shotgun (WGS) entry which is preliminary data.</text>
</comment>
<evidence type="ECO:0000313" key="1">
    <source>
        <dbReference type="EMBL" id="MDR6405855.1"/>
    </source>
</evidence>
<dbReference type="EMBL" id="JAVDQS010000007">
    <property type="protein sequence ID" value="MDR6405855.1"/>
    <property type="molecule type" value="Genomic_DNA"/>
</dbReference>
<name>A0ABU1LH22_9FLAO</name>
<protein>
    <submittedName>
        <fullName evidence="1">Uncharacterized protein</fullName>
    </submittedName>
</protein>
<keyword evidence="2" id="KW-1185">Reference proteome</keyword>
<sequence length="143" mass="17021">MKIIIIFFQLLFLFICEKAIDKRLSCKDFKIGKFQLISKDTKRKYLIKRTKDFQIEQTFDLTTNKKIKKDRYYKITWKNDCEYSLLLDTSKSEYDEIDLYVNSVGGYKCLIRSVENNCATVETNVEEDHFNSKICIVINKVIQ</sequence>
<gene>
    <name evidence="1" type="ORF">J2781_002789</name>
</gene>
<dbReference type="Proteomes" id="UP001184853">
    <property type="component" value="Unassembled WGS sequence"/>
</dbReference>
<accession>A0ABU1LH22</accession>
<dbReference type="RefSeq" id="WP_115979755.1">
    <property type="nucleotide sequence ID" value="NZ_JAVDQS010000007.1"/>
</dbReference>
<reference evidence="1 2" key="1">
    <citation type="submission" date="2023-07" db="EMBL/GenBank/DDBJ databases">
        <title>Sorghum-associated microbial communities from plants grown in Nebraska, USA.</title>
        <authorList>
            <person name="Schachtman D."/>
        </authorList>
    </citation>
    <scope>NUCLEOTIDE SEQUENCE [LARGE SCALE GENOMIC DNA]</scope>
    <source>
        <strain evidence="1 2">DS1709</strain>
    </source>
</reference>